<keyword evidence="2" id="KW-0472">Membrane</keyword>
<comment type="caution">
    <text evidence="4">The sequence shown here is derived from an EMBL/GenBank/DDBJ whole genome shotgun (WGS) entry which is preliminary data.</text>
</comment>
<keyword evidence="2" id="KW-1133">Transmembrane helix</keyword>
<feature type="coiled-coil region" evidence="1">
    <location>
        <begin position="157"/>
        <end position="205"/>
    </location>
</feature>
<dbReference type="AlphaFoldDB" id="A0AA86PA52"/>
<dbReference type="EMBL" id="CAXDID020000778">
    <property type="protein sequence ID" value="CAL6113852.1"/>
    <property type="molecule type" value="Genomic_DNA"/>
</dbReference>
<evidence type="ECO:0000313" key="6">
    <source>
        <dbReference type="EMBL" id="CAL5986198.1"/>
    </source>
</evidence>
<evidence type="ECO:0000313" key="9">
    <source>
        <dbReference type="Proteomes" id="UP001642409"/>
    </source>
</evidence>
<dbReference type="EMBL" id="CAXDID020000019">
    <property type="protein sequence ID" value="CAL5986192.1"/>
    <property type="molecule type" value="Genomic_DNA"/>
</dbReference>
<evidence type="ECO:0000313" key="4">
    <source>
        <dbReference type="EMBL" id="CAI9933846.1"/>
    </source>
</evidence>
<evidence type="ECO:0000313" key="3">
    <source>
        <dbReference type="EMBL" id="CAI9933843.1"/>
    </source>
</evidence>
<evidence type="ECO:0000313" key="8">
    <source>
        <dbReference type="EMBL" id="CAL6113852.1"/>
    </source>
</evidence>
<evidence type="ECO:0000313" key="5">
    <source>
        <dbReference type="EMBL" id="CAL5986192.1"/>
    </source>
</evidence>
<evidence type="ECO:0000313" key="7">
    <source>
        <dbReference type="EMBL" id="CAL6113846.1"/>
    </source>
</evidence>
<keyword evidence="1" id="KW-0175">Coiled coil</keyword>
<dbReference type="EMBL" id="CAXDID020000019">
    <property type="protein sequence ID" value="CAL5986198.1"/>
    <property type="molecule type" value="Genomic_DNA"/>
</dbReference>
<evidence type="ECO:0000256" key="2">
    <source>
        <dbReference type="SAM" id="Phobius"/>
    </source>
</evidence>
<name>A0AA86PA52_9EUKA</name>
<sequence length="405" mass="47161">MYKLHIYFCGRLAQPVERLSDKQKVLGSIPRTTKFYFITTQNQLTITICHFYLTTPMSTNFELKLAQEVDNLLTQIVSQQNINREDIPLEAFRNFLSQESFEQLQLAKLFGLITYEAVFDCLFNEKLKEGAISILQQPALAFEPEQNYQYEEEDPDIELKQIQLASLVATLEKQREKVASLQLQYQKLTQNLQLKLKQLQALAQQAPEIERDHDILSKSAMNDFGTSHQIKLLSSEQFQGINSEWSALVQSASNFVVELHSLFMQVQLPELSIDEYLRFTQQTNEIQKIMQFIYDQCVLQHIQIEISNYERFKADVIKIIAIQQLKFNALLKQNQAAQRYLTSLLKNKTEENIRENTTLNERINAICKLIDRKNAKQKRELIAKQSLMFGIAFLFTNALVFLLRD</sequence>
<protein>
    <submittedName>
        <fullName evidence="5">Hypothetical_protein</fullName>
    </submittedName>
</protein>
<reference evidence="5 9" key="2">
    <citation type="submission" date="2024-07" db="EMBL/GenBank/DDBJ databases">
        <authorList>
            <person name="Akdeniz Z."/>
        </authorList>
    </citation>
    <scope>NUCLEOTIDE SEQUENCE [LARGE SCALE GENOMIC DNA]</scope>
</reference>
<dbReference type="EMBL" id="CATOUU010000552">
    <property type="protein sequence ID" value="CAI9933843.1"/>
    <property type="molecule type" value="Genomic_DNA"/>
</dbReference>
<keyword evidence="9" id="KW-1185">Reference proteome</keyword>
<organism evidence="4">
    <name type="scientific">Hexamita inflata</name>
    <dbReference type="NCBI Taxonomy" id="28002"/>
    <lineage>
        <taxon>Eukaryota</taxon>
        <taxon>Metamonada</taxon>
        <taxon>Diplomonadida</taxon>
        <taxon>Hexamitidae</taxon>
        <taxon>Hexamitinae</taxon>
        <taxon>Hexamita</taxon>
    </lineage>
</organism>
<dbReference type="Proteomes" id="UP001642409">
    <property type="component" value="Unassembled WGS sequence"/>
</dbReference>
<feature type="transmembrane region" description="Helical" evidence="2">
    <location>
        <begin position="381"/>
        <end position="403"/>
    </location>
</feature>
<accession>A0AA86PA52</accession>
<evidence type="ECO:0000256" key="1">
    <source>
        <dbReference type="SAM" id="Coils"/>
    </source>
</evidence>
<dbReference type="EMBL" id="CAXDID020000778">
    <property type="protein sequence ID" value="CAL6113846.1"/>
    <property type="molecule type" value="Genomic_DNA"/>
</dbReference>
<reference evidence="4" key="1">
    <citation type="submission" date="2023-06" db="EMBL/GenBank/DDBJ databases">
        <authorList>
            <person name="Kurt Z."/>
        </authorList>
    </citation>
    <scope>NUCLEOTIDE SEQUENCE</scope>
</reference>
<keyword evidence="2" id="KW-0812">Transmembrane</keyword>
<dbReference type="EMBL" id="CATOUU010000552">
    <property type="protein sequence ID" value="CAI9933846.1"/>
    <property type="molecule type" value="Genomic_DNA"/>
</dbReference>
<gene>
    <name evidence="3" type="ORF">HINF_LOCUS21488</name>
    <name evidence="4" type="ORF">HINF_LOCUS21491</name>
    <name evidence="7" type="ORF">HINF_LOCUS77698</name>
    <name evidence="8" type="ORF">HINF_LOCUS77701</name>
    <name evidence="5" type="ORF">HINF_LOCUS9301</name>
    <name evidence="6" type="ORF">HINF_LOCUS9304</name>
</gene>
<proteinExistence type="predicted"/>